<dbReference type="GO" id="GO:0003677">
    <property type="term" value="F:DNA binding"/>
    <property type="evidence" value="ECO:0007669"/>
    <property type="project" value="InterPro"/>
</dbReference>
<protein>
    <recommendedName>
        <fullName evidence="2">HTH cro/C1-type domain-containing protein</fullName>
    </recommendedName>
</protein>
<feature type="domain" description="HTH cro/C1-type" evidence="2">
    <location>
        <begin position="8"/>
        <end position="53"/>
    </location>
</feature>
<dbReference type="SUPFAM" id="SSF47413">
    <property type="entry name" value="lambda repressor-like DNA-binding domains"/>
    <property type="match status" value="1"/>
</dbReference>
<dbReference type="InterPro" id="IPR010982">
    <property type="entry name" value="Lambda_DNA-bd_dom_sf"/>
</dbReference>
<accession>A0A564G176</accession>
<dbReference type="Proteomes" id="UP000401717">
    <property type="component" value="Unassembled WGS sequence"/>
</dbReference>
<dbReference type="AlphaFoldDB" id="A0A564G176"/>
<evidence type="ECO:0000313" key="3">
    <source>
        <dbReference type="EMBL" id="GJD55153.1"/>
    </source>
</evidence>
<dbReference type="InterPro" id="IPR001387">
    <property type="entry name" value="Cro/C1-type_HTH"/>
</dbReference>
<evidence type="ECO:0000313" key="6">
    <source>
        <dbReference type="Proteomes" id="UP001055303"/>
    </source>
</evidence>
<keyword evidence="6" id="KW-1185">Reference proteome</keyword>
<evidence type="ECO:0000259" key="2">
    <source>
        <dbReference type="Pfam" id="PF01381"/>
    </source>
</evidence>
<feature type="compositionally biased region" description="Basic residues" evidence="1">
    <location>
        <begin position="108"/>
        <end position="119"/>
    </location>
</feature>
<dbReference type="Gene3D" id="1.10.260.40">
    <property type="entry name" value="lambda repressor-like DNA-binding domains"/>
    <property type="match status" value="1"/>
</dbReference>
<reference evidence="3" key="2">
    <citation type="journal article" date="2021" name="Front. Microbiol.">
        <title>Comprehensive Comparative Genomics and Phenotyping of Methylobacterium Species.</title>
        <authorList>
            <person name="Alessa O."/>
            <person name="Ogura Y."/>
            <person name="Fujitani Y."/>
            <person name="Takami H."/>
            <person name="Hayashi T."/>
            <person name="Sahin N."/>
            <person name="Tani A."/>
        </authorList>
    </citation>
    <scope>NUCLEOTIDE SEQUENCE</scope>
    <source>
        <strain evidence="3">DSM 22415</strain>
    </source>
</reference>
<gene>
    <name evidence="3" type="ORF">IFDJLNFL_1035</name>
    <name evidence="4" type="ORF">MTDSW087_03473</name>
</gene>
<dbReference type="EMBL" id="CABFVH010000023">
    <property type="protein sequence ID" value="VUF13766.1"/>
    <property type="molecule type" value="Genomic_DNA"/>
</dbReference>
<sequence>MPGYLCQAARLLVGLTQQELHLLARVSKKSINDYENGFIAIRVALAERLVSALRGAGARFIAGEGYVGVIVSGLRTEAGVPAAPSEQGGQEAEVASVPDPSGDSAKPRTARGKRASKGN</sequence>
<reference evidence="3" key="3">
    <citation type="submission" date="2021-08" db="EMBL/GenBank/DDBJ databases">
        <authorList>
            <person name="Tani A."/>
            <person name="Ola A."/>
            <person name="Ogura Y."/>
            <person name="Katsura K."/>
            <person name="Hayashi T."/>
        </authorList>
    </citation>
    <scope>NUCLEOTIDE SEQUENCE</scope>
    <source>
        <strain evidence="3">DSM 22415</strain>
    </source>
</reference>
<reference evidence="4 5" key="1">
    <citation type="submission" date="2019-06" db="EMBL/GenBank/DDBJ databases">
        <authorList>
            <person name="Rodrigo-Torres L."/>
            <person name="Arahal R. D."/>
            <person name="Lucena T."/>
        </authorList>
    </citation>
    <scope>NUCLEOTIDE SEQUENCE [LARGE SCALE GENOMIC DNA]</scope>
    <source>
        <strain evidence="4 5">SW08-7</strain>
    </source>
</reference>
<name>A0A564G176_9HYPH</name>
<organism evidence="4 5">
    <name type="scientific">Methylobacterium dankookense</name>
    <dbReference type="NCBI Taxonomy" id="560405"/>
    <lineage>
        <taxon>Bacteria</taxon>
        <taxon>Pseudomonadati</taxon>
        <taxon>Pseudomonadota</taxon>
        <taxon>Alphaproteobacteria</taxon>
        <taxon>Hyphomicrobiales</taxon>
        <taxon>Methylobacteriaceae</taxon>
        <taxon>Methylobacterium</taxon>
    </lineage>
</organism>
<evidence type="ECO:0000313" key="5">
    <source>
        <dbReference type="Proteomes" id="UP000401717"/>
    </source>
</evidence>
<evidence type="ECO:0000313" key="4">
    <source>
        <dbReference type="EMBL" id="VUF13766.1"/>
    </source>
</evidence>
<dbReference type="Pfam" id="PF01381">
    <property type="entry name" value="HTH_3"/>
    <property type="match status" value="1"/>
</dbReference>
<dbReference type="EMBL" id="BPQI01000018">
    <property type="protein sequence ID" value="GJD55153.1"/>
    <property type="molecule type" value="Genomic_DNA"/>
</dbReference>
<evidence type="ECO:0000256" key="1">
    <source>
        <dbReference type="SAM" id="MobiDB-lite"/>
    </source>
</evidence>
<proteinExistence type="predicted"/>
<dbReference type="Proteomes" id="UP001055303">
    <property type="component" value="Unassembled WGS sequence"/>
</dbReference>
<dbReference type="CDD" id="cd00093">
    <property type="entry name" value="HTH_XRE"/>
    <property type="match status" value="1"/>
</dbReference>
<dbReference type="OrthoDB" id="7997198at2"/>
<feature type="region of interest" description="Disordered" evidence="1">
    <location>
        <begin position="80"/>
        <end position="119"/>
    </location>
</feature>